<keyword evidence="9" id="KW-0325">Glycoprotein</keyword>
<dbReference type="InterPro" id="IPR041813">
    <property type="entry name" value="A2M_TED"/>
</dbReference>
<dbReference type="GO" id="GO:0005615">
    <property type="term" value="C:extracellular space"/>
    <property type="evidence" value="ECO:0007669"/>
    <property type="project" value="InterPro"/>
</dbReference>
<dbReference type="InterPro" id="IPR002890">
    <property type="entry name" value="MG2"/>
</dbReference>
<dbReference type="SMART" id="SM01359">
    <property type="entry name" value="A2M_N_2"/>
    <property type="match status" value="2"/>
</dbReference>
<dbReference type="SUPFAM" id="SSF49410">
    <property type="entry name" value="Alpha-macroglobulin receptor domain"/>
    <property type="match status" value="2"/>
</dbReference>
<feature type="domain" description="Alpha-2-macroglobulin" evidence="11">
    <location>
        <begin position="678"/>
        <end position="769"/>
    </location>
</feature>
<dbReference type="Gene3D" id="2.60.40.1940">
    <property type="match status" value="2"/>
</dbReference>
<dbReference type="InterPro" id="IPR009048">
    <property type="entry name" value="A-macroglobulin_rcpt-bd"/>
</dbReference>
<feature type="domain" description="Alpha-2-macroglobulin" evidence="11">
    <location>
        <begin position="2103"/>
        <end position="2194"/>
    </location>
</feature>
<evidence type="ECO:0000256" key="8">
    <source>
        <dbReference type="ARBA" id="ARBA00023157"/>
    </source>
</evidence>
<dbReference type="Pfam" id="PF07677">
    <property type="entry name" value="A2M_recep"/>
    <property type="match status" value="2"/>
</dbReference>
<dbReference type="SUPFAM" id="SSF48239">
    <property type="entry name" value="Terpenoid cyclases/Protein prenyltransferases"/>
    <property type="match status" value="2"/>
</dbReference>
<dbReference type="PANTHER" id="PTHR11412:SF136">
    <property type="entry name" value="CD109 ANTIGEN"/>
    <property type="match status" value="1"/>
</dbReference>
<feature type="domain" description="Alpha-macroglobulin receptor-binding" evidence="12">
    <location>
        <begin position="1318"/>
        <end position="1406"/>
    </location>
</feature>
<evidence type="ECO:0000313" key="13">
    <source>
        <dbReference type="EMBL" id="KAH3716683.1"/>
    </source>
</evidence>
<evidence type="ECO:0000256" key="1">
    <source>
        <dbReference type="ARBA" id="ARBA00004613"/>
    </source>
</evidence>
<dbReference type="InterPro" id="IPR036595">
    <property type="entry name" value="A-macroglobulin_rcpt-bd_sf"/>
</dbReference>
<proteinExistence type="inferred from homology"/>
<name>A0A9D4C424_DREPO</name>
<dbReference type="InterPro" id="IPR019742">
    <property type="entry name" value="MacrogloblnA2_CS"/>
</dbReference>
<reference evidence="13" key="1">
    <citation type="journal article" date="2019" name="bioRxiv">
        <title>The Genome of the Zebra Mussel, Dreissena polymorpha: A Resource for Invasive Species Research.</title>
        <authorList>
            <person name="McCartney M.A."/>
            <person name="Auch B."/>
            <person name="Kono T."/>
            <person name="Mallez S."/>
            <person name="Zhang Y."/>
            <person name="Obille A."/>
            <person name="Becker A."/>
            <person name="Abrahante J.E."/>
            <person name="Garbe J."/>
            <person name="Badalamenti J.P."/>
            <person name="Herman A."/>
            <person name="Mangelson H."/>
            <person name="Liachko I."/>
            <person name="Sullivan S."/>
            <person name="Sone E.D."/>
            <person name="Koren S."/>
            <person name="Silverstein K.A.T."/>
            <person name="Beckman K.B."/>
            <person name="Gohl D.M."/>
        </authorList>
    </citation>
    <scope>NUCLEOTIDE SEQUENCE</scope>
    <source>
        <strain evidence="13">Duluth1</strain>
        <tissue evidence="13">Whole animal</tissue>
    </source>
</reference>
<evidence type="ECO:0000256" key="6">
    <source>
        <dbReference type="ARBA" id="ARBA00022900"/>
    </source>
</evidence>
<dbReference type="Gene3D" id="6.20.50.160">
    <property type="match status" value="2"/>
</dbReference>
<dbReference type="SMART" id="SM01360">
    <property type="entry name" value="A2M"/>
    <property type="match status" value="2"/>
</dbReference>
<keyword evidence="3" id="KW-0964">Secreted</keyword>
<dbReference type="InterPro" id="IPR014756">
    <property type="entry name" value="Ig_E-set"/>
</dbReference>
<dbReference type="Gene3D" id="2.20.130.20">
    <property type="match status" value="2"/>
</dbReference>
<evidence type="ECO:0000256" key="5">
    <source>
        <dbReference type="ARBA" id="ARBA00022729"/>
    </source>
</evidence>
<dbReference type="InterPro" id="IPR050473">
    <property type="entry name" value="A2M/Complement_sys"/>
</dbReference>
<feature type="domain" description="Alpha-2-macroglobulin bait region" evidence="10">
    <location>
        <begin position="1890"/>
        <end position="2026"/>
    </location>
</feature>
<dbReference type="Gene3D" id="1.50.10.20">
    <property type="match status" value="2"/>
</dbReference>
<dbReference type="Gene3D" id="2.60.40.690">
    <property type="entry name" value="Alpha-macroglobulin, receptor-binding domain"/>
    <property type="match status" value="2"/>
</dbReference>
<evidence type="ECO:0000259" key="11">
    <source>
        <dbReference type="SMART" id="SM01360"/>
    </source>
</evidence>
<dbReference type="Pfam" id="PF01835">
    <property type="entry name" value="MG2"/>
    <property type="match status" value="2"/>
</dbReference>
<feature type="non-terminal residue" evidence="13">
    <location>
        <position position="2813"/>
    </location>
</feature>
<dbReference type="InterPro" id="IPR011626">
    <property type="entry name" value="Alpha-macroglobulin_TED"/>
</dbReference>
<feature type="domain" description="Alpha-2-macroglobulin bait region" evidence="10">
    <location>
        <begin position="452"/>
        <end position="589"/>
    </location>
</feature>
<dbReference type="Proteomes" id="UP000828390">
    <property type="component" value="Unassembled WGS sequence"/>
</dbReference>
<keyword evidence="14" id="KW-1185">Reference proteome</keyword>
<keyword evidence="7" id="KW-0882">Thioester bond</keyword>
<dbReference type="Pfam" id="PF17789">
    <property type="entry name" value="MG4"/>
    <property type="match status" value="2"/>
</dbReference>
<dbReference type="PANTHER" id="PTHR11412">
    <property type="entry name" value="MACROGLOBULIN / COMPLEMENT"/>
    <property type="match status" value="1"/>
</dbReference>
<feature type="domain" description="Alpha-macroglobulin receptor-binding" evidence="12">
    <location>
        <begin position="2706"/>
        <end position="2794"/>
    </location>
</feature>
<sequence length="2813" mass="313974">THWLVLPSSITPGQPLPLTFNFYNTTRDVTVQIDLLQYDHSSLNTMVHIFRNGRGGLLQMQVPNNLKDIGRPYNLLVSGITGVFFQQHAQLVFDPGFVPKRFAVQIQLDKAIYQPGQTINFRTFAVYSDMTVFNGRFDVGIYDPKGNHMKKMTNVSSGVYGVVEDLMIMDDEPLLGKWRIESKALAHKHENVSYSDQTATKYFTVDKYVLPKFDVQVQLPTYVVTTDSSMHGSVTAKYTYGKPVMGKVFVQADINYGSAPWKYRGDEVMVESSLDINGDAKFNIPFDKILHEVDPSTYEPLVTKLAGYYLVVKVSVTESLNNITRNATAMVQFYSEPYKLQFSRDTSPTFFKPGLPYIGHISLAQADGRPVISNETDVLVKSYVKFYDSQHGKYRAQTLPDVHYAPPPTGVLEFTVDPPENAYSLHLSVHYKGLKDTYDMSKPYWLIEKGNLQLSQTNDSMIGEMVDFKLLAAEPMQDLYFAVVTNGHVTYSGMKRYSGAVKEGHIIFQVTDNMKPYSKLIVYYFTTDGWNADSIHFTTSHTANVFRNSISMSFDRPTAEPAENVSLQITTDPHSLVCILAVDQSVLLMATGNDVTQQDVITSLKPDDRPSIDADELHNPQQVMQTRGIQVLSDVKGFSWARPHYKRQIDCGPPTGSTGIGGQPLQQVEHTRDFFPETWLWYSAISDQDGAALLEATVPDTITSWFATAFSMNIASGIGITDGPSKFTTFRPFFINLNLPYSVIRGEQVVLQANVFNYMGQDIDVVVTLAKSSDFDVVQNQSGRIHYISKDIVNTVHIKAGEAASVFVPIVLRIVGMAEISVKAQSTLSADGVKRQLRVEAEGKKMHFNVPVLLSELNPTDVQLAFPDNIVPDSQKIQVSAIGDIMGPTLKNLKSLLRLPTGCGEQTMTSLAPDVFVYKYLNTSGQLTPDVAEMALNYMQQGYQRELTFQRYDSSFSIWGKSDNMGSMWLTAFVLKSFAQASPYIYVSDAVIANAARWMTSYQSSDGSFPVMGSVHSTQLQGGGTSVYSLTAFVLIALVESERILKNDYRITNSATRARAYLELHLDNPMNVQNLALMNDTYDLAITAYALAMAGSSKSFLAYTKLNQRATLTNDGMKYWKLPGPQNSYNYWETFYAKESPLSVEATSYVLLYLVQTRQLSEGLPVMKWLVSQRNSLGGFTSTQDTVLGLQALSEFAYITSSNLDLNIDVVAHQYHKKLHVTKNDAMVLKLLDIPFSAIPTFRPHGSQTTPANYEPPSVSMEAHGNGNALVQVSVSFNVETEPSQPAFNLTAEVVQDSLHSIVVKTCARYLYAYYHGPGMAVVEIDVPTGFEADLESRFSDISLSRKSEIKDQKTVVLYYDEINPNMETCSFVEMLRSDLVANIKPSAVRVYDYYEPERFKALSFYQSSILRDSSFCDICANFCPGNAVDNNYKSNGTHWIVLPDRIIPGKSLPITFNFYNTSTDVVVKVDLLEYDHNSISSQRHTFLNGEGGLLQISVPPVLRHGGSYKLLVNGLSGVYFQQQASLTVDKGYIPKRFAVHIQLDKAIYKPGQTINFRTFGVYSDMTVFSGYFDVDIYDPKGNHMKKMTNVSSGAYGVVEDLMIMDDEPLLGTWRIESKARSHDYENNTYTDEASTASKSFNVDKYVLPKFDVKVNLPSYVVTTDKDMQGSITAKYTYGKSVIGTVVVRADVNYIGAPWKYVGDEVMVETKLDINGDAKFTIPFDQLLNEVDPNTYMPLVETLAGYMLTVTVSVTESLNNITRNATEQVKFYKEPFKVSFDRETSPTFFKPGLPYIGHISLTQADSRPVISNVTDVLVKSYVKFYDSQHGKYRAQRLPDDHYAPPPTGVLEFTVNPPENAYSLHLQVEYKRLKDTYDMNKPSWLIERGNIQLYQSNSSMIGERVNFKLLSADPMDKIFFTVINNNRLVQSGILNCSGSRSEHIIFEVTDEMKPYSKLIVYYFITSGWNADSIYFVATTSADVFRNKVAMSFDRNTAEPAENVTLQISTDPRSMVNILAVDQSVMLMATGNDVTQKNVITSLRPNDHLSSNANEMHDPQQIMKKWFLSDIITGVANGGSPTGVESSGGAPLQQVTHTRDFFPETWLWTSVVSDQSGTATVSATVPDTITSWYATAFSINKQTGLGITDGPTKFTTFRPFFINLNLPYSVIRGEQVVLHANVFNYMGQDINVVVTLDKSSDFDVVQNKSGHLSYNSVDVVKQVTIKAGEAASVFVPIVPRIVDMAEISVKAQSTLSADGVKRQLRVEAEGKKMHFNVPVLLSKFNPTDVKLAFPENIVPDSQKIQVSAIGDIMGPTLKNLKFLLRLPTGCGEQTMTSLAPDVFVYKYLNTSGQLTPDVAEMALNYMQQGYQHVLTFQRYDSSFSIWGNNDNMGSIWLTAFVLQSFAQASPYIYVSDAVIANAARWMKSYQNSDGSFPIVGSVHSTQLQGGGTSVYSLTAFVLIALVESERILKNDFRITNSAARARAYLEQHLDNPMNVPNAAMMNDTYDLAITAYALALAGSSKSFLAYTKLNQRATLTNDGMKYWKLPGPQNSYNYWETFYSKESPLSVEATSYVLLYLVQTRQLSEGLPVMKWLVSQRNSLGGFTSTQDTNDAMVLKLLDIPFSAIPTFRPHGSQTTPAYYQPPSVSLEAHGNGTALVQVSVSFNVETEPSQPAFNLTAEVVQDSLHSIVVKTCARYLYAYYHGPGMAVVEIDVPTGFEADLESRFSDISLSRKSEIKDQKTVVLYYDEINPNIETCCFVEMLRSDLVANVKPSSVRVYDYYEPERFKALRFYQSSILRDSSFCDICVNCGC</sequence>
<dbReference type="Pfam" id="PF00207">
    <property type="entry name" value="A2M"/>
    <property type="match status" value="2"/>
</dbReference>
<evidence type="ECO:0000256" key="7">
    <source>
        <dbReference type="ARBA" id="ARBA00022966"/>
    </source>
</evidence>
<dbReference type="SMART" id="SM01361">
    <property type="entry name" value="A2M_recep"/>
    <property type="match status" value="2"/>
</dbReference>
<keyword evidence="4" id="KW-0646">Protease inhibitor</keyword>
<dbReference type="Gene3D" id="2.60.120.1540">
    <property type="match status" value="1"/>
</dbReference>
<dbReference type="Pfam" id="PF07703">
    <property type="entry name" value="A2M_BRD"/>
    <property type="match status" value="2"/>
</dbReference>
<dbReference type="SMART" id="SM01419">
    <property type="entry name" value="Thiol-ester_cl"/>
    <property type="match status" value="2"/>
</dbReference>
<dbReference type="Pfam" id="PF07678">
    <property type="entry name" value="TED_complement"/>
    <property type="match status" value="2"/>
</dbReference>
<comment type="caution">
    <text evidence="13">The sequence shown here is derived from an EMBL/GenBank/DDBJ whole genome shotgun (WGS) entry which is preliminary data.</text>
</comment>
<gene>
    <name evidence="13" type="ORF">DPMN_059409</name>
</gene>
<comment type="similarity">
    <text evidence="2">Belongs to the protease inhibitor I39 (alpha-2-macroglobulin) family.</text>
</comment>
<protein>
    <submittedName>
        <fullName evidence="13">Uncharacterized protein</fullName>
    </submittedName>
</protein>
<dbReference type="InterPro" id="IPR013783">
    <property type="entry name" value="Ig-like_fold"/>
</dbReference>
<evidence type="ECO:0000256" key="9">
    <source>
        <dbReference type="ARBA" id="ARBA00023180"/>
    </source>
</evidence>
<dbReference type="InterPro" id="IPR008930">
    <property type="entry name" value="Terpenoid_cyclase/PrenylTrfase"/>
</dbReference>
<evidence type="ECO:0000259" key="12">
    <source>
        <dbReference type="SMART" id="SM01361"/>
    </source>
</evidence>
<evidence type="ECO:0000256" key="3">
    <source>
        <dbReference type="ARBA" id="ARBA00022525"/>
    </source>
</evidence>
<dbReference type="CDD" id="cd02897">
    <property type="entry name" value="A2M_2"/>
    <property type="match status" value="1"/>
</dbReference>
<dbReference type="InterPro" id="IPR011625">
    <property type="entry name" value="A2M_N_BRD"/>
</dbReference>
<dbReference type="InterPro" id="IPR001599">
    <property type="entry name" value="Macroglobln_a2"/>
</dbReference>
<accession>A0A9D4C424</accession>
<evidence type="ECO:0000256" key="4">
    <source>
        <dbReference type="ARBA" id="ARBA00022690"/>
    </source>
</evidence>
<dbReference type="Gene3D" id="2.60.40.1930">
    <property type="match status" value="4"/>
</dbReference>
<organism evidence="13 14">
    <name type="scientific">Dreissena polymorpha</name>
    <name type="common">Zebra mussel</name>
    <name type="synonym">Mytilus polymorpha</name>
    <dbReference type="NCBI Taxonomy" id="45954"/>
    <lineage>
        <taxon>Eukaryota</taxon>
        <taxon>Metazoa</taxon>
        <taxon>Spiralia</taxon>
        <taxon>Lophotrochozoa</taxon>
        <taxon>Mollusca</taxon>
        <taxon>Bivalvia</taxon>
        <taxon>Autobranchia</taxon>
        <taxon>Heteroconchia</taxon>
        <taxon>Euheterodonta</taxon>
        <taxon>Imparidentia</taxon>
        <taxon>Neoheterodontei</taxon>
        <taxon>Myida</taxon>
        <taxon>Dreissenoidea</taxon>
        <taxon>Dreissenidae</taxon>
        <taxon>Dreissena</taxon>
    </lineage>
</organism>
<keyword evidence="5" id="KW-0732">Signal</keyword>
<dbReference type="SUPFAM" id="SSF81296">
    <property type="entry name" value="E set domains"/>
    <property type="match status" value="2"/>
</dbReference>
<dbReference type="InterPro" id="IPR047565">
    <property type="entry name" value="Alpha-macroglob_thiol-ester_cl"/>
</dbReference>
<keyword evidence="6" id="KW-0722">Serine protease inhibitor</keyword>
<dbReference type="GO" id="GO:0004867">
    <property type="term" value="F:serine-type endopeptidase inhibitor activity"/>
    <property type="evidence" value="ECO:0007669"/>
    <property type="project" value="UniProtKB-KW"/>
</dbReference>
<keyword evidence="8" id="KW-1015">Disulfide bond</keyword>
<reference evidence="13" key="2">
    <citation type="submission" date="2020-11" db="EMBL/GenBank/DDBJ databases">
        <authorList>
            <person name="McCartney M.A."/>
            <person name="Auch B."/>
            <person name="Kono T."/>
            <person name="Mallez S."/>
            <person name="Becker A."/>
            <person name="Gohl D.M."/>
            <person name="Silverstein K.A.T."/>
            <person name="Koren S."/>
            <person name="Bechman K.B."/>
            <person name="Herman A."/>
            <person name="Abrahante J.E."/>
            <person name="Garbe J."/>
        </authorList>
    </citation>
    <scope>NUCLEOTIDE SEQUENCE</scope>
    <source>
        <strain evidence="13">Duluth1</strain>
        <tissue evidence="13">Whole animal</tissue>
    </source>
</reference>
<dbReference type="EMBL" id="JAIWYP010000013">
    <property type="protein sequence ID" value="KAH3716683.1"/>
    <property type="molecule type" value="Genomic_DNA"/>
</dbReference>
<evidence type="ECO:0000313" key="14">
    <source>
        <dbReference type="Proteomes" id="UP000828390"/>
    </source>
</evidence>
<evidence type="ECO:0000259" key="10">
    <source>
        <dbReference type="SMART" id="SM01359"/>
    </source>
</evidence>
<dbReference type="Gene3D" id="2.60.40.10">
    <property type="entry name" value="Immunoglobulins"/>
    <property type="match status" value="4"/>
</dbReference>
<dbReference type="InterPro" id="IPR041555">
    <property type="entry name" value="MG3"/>
</dbReference>
<dbReference type="Pfam" id="PF17791">
    <property type="entry name" value="MG3"/>
    <property type="match status" value="2"/>
</dbReference>
<comment type="subcellular location">
    <subcellularLocation>
        <location evidence="1">Secreted</location>
    </subcellularLocation>
</comment>
<dbReference type="PROSITE" id="PS00477">
    <property type="entry name" value="ALPHA_2_MACROGLOBULIN"/>
    <property type="match status" value="2"/>
</dbReference>
<evidence type="ECO:0000256" key="2">
    <source>
        <dbReference type="ARBA" id="ARBA00010952"/>
    </source>
</evidence>
<dbReference type="InterPro" id="IPR040839">
    <property type="entry name" value="MG4"/>
</dbReference>